<evidence type="ECO:0000256" key="1">
    <source>
        <dbReference type="ARBA" id="ARBA00004141"/>
    </source>
</evidence>
<proteinExistence type="predicted"/>
<keyword evidence="4 7" id="KW-1133">Transmembrane helix</keyword>
<protein>
    <submittedName>
        <fullName evidence="8">Choline transport protein</fullName>
    </submittedName>
</protein>
<dbReference type="Gene3D" id="1.20.1740.10">
    <property type="entry name" value="Amino acid/polyamine transporter I"/>
    <property type="match status" value="1"/>
</dbReference>
<feature type="transmembrane region" description="Helical" evidence="7">
    <location>
        <begin position="446"/>
        <end position="468"/>
    </location>
</feature>
<reference evidence="9" key="1">
    <citation type="submission" date="2017-03" db="EMBL/GenBank/DDBJ databases">
        <authorList>
            <person name="Sharma R."/>
            <person name="Thines M."/>
        </authorList>
    </citation>
    <scope>NUCLEOTIDE SEQUENCE [LARGE SCALE GENOMIC DNA]</scope>
</reference>
<dbReference type="PANTHER" id="PTHR45649:SF11">
    <property type="entry name" value="TRANSPORTER, PUTATIVE (EUROFUNG)-RELATED"/>
    <property type="match status" value="1"/>
</dbReference>
<evidence type="ECO:0000313" key="9">
    <source>
        <dbReference type="Proteomes" id="UP000192927"/>
    </source>
</evidence>
<keyword evidence="5 7" id="KW-0472">Membrane</keyword>
<dbReference type="Proteomes" id="UP000192927">
    <property type="component" value="Unassembled WGS sequence"/>
</dbReference>
<evidence type="ECO:0000313" key="8">
    <source>
        <dbReference type="EMBL" id="SLM38728.1"/>
    </source>
</evidence>
<feature type="transmembrane region" description="Helical" evidence="7">
    <location>
        <begin position="278"/>
        <end position="297"/>
    </location>
</feature>
<evidence type="ECO:0000256" key="3">
    <source>
        <dbReference type="ARBA" id="ARBA00022692"/>
    </source>
</evidence>
<keyword evidence="3 7" id="KW-0812">Transmembrane</keyword>
<dbReference type="InterPro" id="IPR002293">
    <property type="entry name" value="AA/rel_permease1"/>
</dbReference>
<feature type="transmembrane region" description="Helical" evidence="7">
    <location>
        <begin position="422"/>
        <end position="440"/>
    </location>
</feature>
<evidence type="ECO:0000256" key="4">
    <source>
        <dbReference type="ARBA" id="ARBA00022989"/>
    </source>
</evidence>
<accession>A0A1W5D6F3</accession>
<feature type="transmembrane region" description="Helical" evidence="7">
    <location>
        <begin position="367"/>
        <end position="389"/>
    </location>
</feature>
<evidence type="ECO:0000256" key="6">
    <source>
        <dbReference type="SAM" id="MobiDB-lite"/>
    </source>
</evidence>
<feature type="transmembrane region" description="Helical" evidence="7">
    <location>
        <begin position="240"/>
        <end position="258"/>
    </location>
</feature>
<sequence length="558" mass="61377">MEEGMEDRHDVPDPDAVHEQEPLLSWGEPPIDEEDETLAPNVNMKKAPAVDADQEPGVPSYEEVDLDSAALRAQGHEAALKRSFSPLAALGLGFSITNSWVGYLSCFGQNLVYGGPQSVVFGLLVATVVQWIITLGLSEVASAFPSSGGQYHFVFILAPRRHKQFAAFVVGWMTLLGWWIVTCSGISLCVVTVAGMINFWNNDFRATQWQLYLIYLATVFITSAPLFLCPRLVPKITQATLFLSVLGFLVSFALVIGLKKHTQPSSFITQPGLGTSGWRSGTAWVIGLGNAMYAYGGTDGAIHIAEEIPQPGRKVPQVMNLTMLIGFLTAFPLSVAMMYGVTDINAVVKSSLPSAEVFYQVTGRKPVVTFMMCWIILIYYSCLTSQWVTAGRMTWAFARDHGIPFSDYFTHVSPKHASPTRATFLSLLFCSIYGLLYLASTTAFNSIVTSAVLYLNITYAIPQAILLLRGRSKSLPAHRPFHLGRWGYVCNALTPLLVTVIVVFICFPPQLPVTVGNMNYTPVILVGLFGVILAFWFTTGRRFMGPKIDWELLGVRLE</sequence>
<dbReference type="GO" id="GO:0016020">
    <property type="term" value="C:membrane"/>
    <property type="evidence" value="ECO:0007669"/>
    <property type="project" value="UniProtKB-SubCell"/>
</dbReference>
<feature type="transmembrane region" description="Helical" evidence="7">
    <location>
        <begin position="165"/>
        <end position="197"/>
    </location>
</feature>
<keyword evidence="9" id="KW-1185">Reference proteome</keyword>
<feature type="transmembrane region" description="Helical" evidence="7">
    <location>
        <begin position="488"/>
        <end position="507"/>
    </location>
</feature>
<feature type="transmembrane region" description="Helical" evidence="7">
    <location>
        <begin position="119"/>
        <end position="144"/>
    </location>
</feature>
<dbReference type="PANTHER" id="PTHR45649">
    <property type="entry name" value="AMINO-ACID PERMEASE BAT1"/>
    <property type="match status" value="1"/>
</dbReference>
<evidence type="ECO:0000256" key="5">
    <source>
        <dbReference type="ARBA" id="ARBA00023136"/>
    </source>
</evidence>
<name>A0A1W5D6F3_9LECA</name>
<feature type="transmembrane region" description="Helical" evidence="7">
    <location>
        <begin position="519"/>
        <end position="537"/>
    </location>
</feature>
<dbReference type="GO" id="GO:0022857">
    <property type="term" value="F:transmembrane transporter activity"/>
    <property type="evidence" value="ECO:0007669"/>
    <property type="project" value="InterPro"/>
</dbReference>
<keyword evidence="2" id="KW-0813">Transport</keyword>
<organism evidence="8 9">
    <name type="scientific">Lasallia pustulata</name>
    <dbReference type="NCBI Taxonomy" id="136370"/>
    <lineage>
        <taxon>Eukaryota</taxon>
        <taxon>Fungi</taxon>
        <taxon>Dikarya</taxon>
        <taxon>Ascomycota</taxon>
        <taxon>Pezizomycotina</taxon>
        <taxon>Lecanoromycetes</taxon>
        <taxon>OSLEUM clade</taxon>
        <taxon>Umbilicariomycetidae</taxon>
        <taxon>Umbilicariales</taxon>
        <taxon>Umbilicariaceae</taxon>
        <taxon>Lasallia</taxon>
    </lineage>
</organism>
<dbReference type="EMBL" id="FWEW01002729">
    <property type="protein sequence ID" value="SLM38728.1"/>
    <property type="molecule type" value="Genomic_DNA"/>
</dbReference>
<feature type="region of interest" description="Disordered" evidence="6">
    <location>
        <begin position="1"/>
        <end position="41"/>
    </location>
</feature>
<comment type="subcellular location">
    <subcellularLocation>
        <location evidence="1">Membrane</location>
        <topology evidence="1">Multi-pass membrane protein</topology>
    </subcellularLocation>
</comment>
<feature type="transmembrane region" description="Helical" evidence="7">
    <location>
        <begin position="209"/>
        <end position="228"/>
    </location>
</feature>
<evidence type="ECO:0000256" key="2">
    <source>
        <dbReference type="ARBA" id="ARBA00022448"/>
    </source>
</evidence>
<dbReference type="PIRSF" id="PIRSF006060">
    <property type="entry name" value="AA_transporter"/>
    <property type="match status" value="1"/>
</dbReference>
<dbReference type="Pfam" id="PF13520">
    <property type="entry name" value="AA_permease_2"/>
    <property type="match status" value="1"/>
</dbReference>
<feature type="transmembrane region" description="Helical" evidence="7">
    <location>
        <begin position="318"/>
        <end position="341"/>
    </location>
</feature>
<evidence type="ECO:0000256" key="7">
    <source>
        <dbReference type="SAM" id="Phobius"/>
    </source>
</evidence>
<dbReference type="AlphaFoldDB" id="A0A1W5D6F3"/>
<feature type="transmembrane region" description="Helical" evidence="7">
    <location>
        <begin position="87"/>
        <end position="113"/>
    </location>
</feature>
<feature type="compositionally biased region" description="Basic and acidic residues" evidence="6">
    <location>
        <begin position="1"/>
        <end position="21"/>
    </location>
</feature>